<keyword evidence="5" id="KW-0010">Activator</keyword>
<feature type="domain" description="Herpesvirus intermediate/early protein 2/3 DNA-binding" evidence="8">
    <location>
        <begin position="425"/>
        <end position="586"/>
    </location>
</feature>
<evidence type="ECO:0000256" key="1">
    <source>
        <dbReference type="ARBA" id="ARBA00004340"/>
    </source>
</evidence>
<evidence type="ECO:0000259" key="8">
    <source>
        <dbReference type="Pfam" id="PF03361"/>
    </source>
</evidence>
<organism evidence="9">
    <name type="scientific">Macaca mulatta cytomegalovirus</name>
    <dbReference type="NCBI Taxonomy" id="10373"/>
    <lineage>
        <taxon>Viruses</taxon>
        <taxon>Duplodnaviria</taxon>
        <taxon>Heunggongvirae</taxon>
        <taxon>Peploviricota</taxon>
        <taxon>Herviviricetes</taxon>
        <taxon>Herpesvirales</taxon>
        <taxon>Orthoherpesviridae</taxon>
        <taxon>Betaherpesvirinae</taxon>
    </lineage>
</organism>
<sequence>MDSRKRKPEDETHTGEAGDPEEGTSGGPSTGPSPPKQARKDMALQHAVDLLEKMLADEEKKLTEFNLGDPLFESANDDPIKTLEEIIQEGDDVVGAHQLVGPPPPTPLDILAQAVSQAGIDSSSAGVTAPIPSSMITTTAPTIAPTTTAIQVPGMQITASLQGTPKPKSKPKPKIPAPPSAAIAAPAPSSSTTTSTTSSTNPAVCKPTDSMSQRKKSRKTQHPMKVIIKPPSPPTCMLKPSEIKQEGESFIRYKGQDIQPTSGCIVISDSEEEEDTEPGVSARATSEQQGVQLKITTKMSGASGQIPMDSSSSSSSDSECCDECAGDHFSSASTITSPVSPIHTPPPAPMIPSTSKGKTPKAPRTKSTKRLTPLDCERVRSAMKEKAGTVFKNPTVETKRGRVRADEVSRMFRATTRSLEYKNLPFLTTNVHQLMAEAVNACKTMQVNHRGIMVTYTRTHEVKEAVDVARVKLGKIPNLSISTPFLVEHTMPNVYPAEVVRKTAEACASGIKQAWDLKAVQPHDMCPRSSDYRNMIVHAATPVDFLGSLQVLVPLVQRFPKQVAIRIFTNENSNSFMLPIYDQAAKMYAVGQFEETKDEDLANLSMAIEKAIEDMNQESSQ</sequence>
<dbReference type="GO" id="GO:0043657">
    <property type="term" value="C:host cell"/>
    <property type="evidence" value="ECO:0007669"/>
    <property type="project" value="UniProtKB-SubCell"/>
</dbReference>
<evidence type="ECO:0000313" key="9">
    <source>
        <dbReference type="EMBL" id="AAB00488.1"/>
    </source>
</evidence>
<feature type="compositionally biased region" description="Polar residues" evidence="7">
    <location>
        <begin position="283"/>
        <end position="303"/>
    </location>
</feature>
<accession>Q90142</accession>
<feature type="compositionally biased region" description="Basic residues" evidence="7">
    <location>
        <begin position="213"/>
        <end position="222"/>
    </location>
</feature>
<feature type="region of interest" description="Disordered" evidence="7">
    <location>
        <begin position="269"/>
        <end position="321"/>
    </location>
</feature>
<keyword evidence="3" id="KW-1121">Modulation of host cell cycle by virus</keyword>
<name>Q90142_9BETA</name>
<protein>
    <submittedName>
        <fullName evidence="9">Immediate-early protein</fullName>
    </submittedName>
</protein>
<feature type="region of interest" description="Disordered" evidence="7">
    <location>
        <begin position="160"/>
        <end position="240"/>
    </location>
</feature>
<dbReference type="Pfam" id="PF03361">
    <property type="entry name" value="Herpes_IE2_3"/>
    <property type="match status" value="1"/>
</dbReference>
<gene>
    <name evidence="9" type="primary">immediate-early</name>
</gene>
<feature type="compositionally biased region" description="Basic and acidic residues" evidence="7">
    <location>
        <begin position="1"/>
        <end position="16"/>
    </location>
</feature>
<feature type="region of interest" description="Disordered" evidence="7">
    <location>
        <begin position="335"/>
        <end position="368"/>
    </location>
</feature>
<keyword evidence="3" id="KW-0945">Host-virus interaction</keyword>
<evidence type="ECO:0000256" key="7">
    <source>
        <dbReference type="SAM" id="MobiDB-lite"/>
    </source>
</evidence>
<keyword evidence="6" id="KW-1078">G1/S host cell cycle checkpoint dysregulation by virus</keyword>
<feature type="compositionally biased region" description="Basic residues" evidence="7">
    <location>
        <begin position="358"/>
        <end position="368"/>
    </location>
</feature>
<keyword evidence="4" id="KW-0832">Ubl conjugation</keyword>
<dbReference type="GO" id="GO:0039645">
    <property type="term" value="P:symbiont-mediated perturbation of host cell cycle G1/S transition checkpoint"/>
    <property type="evidence" value="ECO:0007669"/>
    <property type="project" value="UniProtKB-KW"/>
</dbReference>
<comment type="subcellular location">
    <subcellularLocation>
        <location evidence="1">Host cell</location>
    </subcellularLocation>
</comment>
<evidence type="ECO:0000256" key="4">
    <source>
        <dbReference type="ARBA" id="ARBA00022843"/>
    </source>
</evidence>
<feature type="compositionally biased region" description="Low complexity" evidence="7">
    <location>
        <begin position="180"/>
        <end position="203"/>
    </location>
</feature>
<evidence type="ECO:0000256" key="5">
    <source>
        <dbReference type="ARBA" id="ARBA00023159"/>
    </source>
</evidence>
<reference evidence="9" key="2">
    <citation type="journal article" date="1996" name="Virology">
        <title>Nucleotide sequence and molecular analysis of the rhesus cytomegalovirus immediate-early gene and the UL121-117 open reading frames.</title>
        <authorList>
            <person name="Barry P.A."/>
            <person name="Alcendor D.J."/>
            <person name="Power M.D."/>
            <person name="Kerr H."/>
            <person name="Luciw P.A."/>
        </authorList>
    </citation>
    <scope>NUCLEOTIDE SEQUENCE</scope>
</reference>
<evidence type="ECO:0000256" key="3">
    <source>
        <dbReference type="ARBA" id="ARBA00022504"/>
    </source>
</evidence>
<dbReference type="Pfam" id="PF07340">
    <property type="entry name" value="Herpes_IE1"/>
    <property type="match status" value="1"/>
</dbReference>
<feature type="compositionally biased region" description="Low complexity" evidence="7">
    <location>
        <begin position="309"/>
        <end position="318"/>
    </location>
</feature>
<dbReference type="GO" id="GO:0006355">
    <property type="term" value="P:regulation of DNA-templated transcription"/>
    <property type="evidence" value="ECO:0007669"/>
    <property type="project" value="InterPro"/>
</dbReference>
<dbReference type="GO" id="GO:0039695">
    <property type="term" value="P:DNA-templated viral transcription"/>
    <property type="evidence" value="ECO:0007669"/>
    <property type="project" value="InterPro"/>
</dbReference>
<proteinExistence type="predicted"/>
<evidence type="ECO:0000256" key="2">
    <source>
        <dbReference type="ARBA" id="ARBA00022499"/>
    </source>
</evidence>
<evidence type="ECO:0000256" key="6">
    <source>
        <dbReference type="ARBA" id="ARBA00023309"/>
    </source>
</evidence>
<dbReference type="InterPro" id="IPR005028">
    <property type="entry name" value="Herpes_IE2_3"/>
</dbReference>
<keyword evidence="2" id="KW-1017">Isopeptide bond</keyword>
<reference evidence="9" key="1">
    <citation type="journal article" date="1993" name="Virology">
        <title>Analysis of the rhesus cytomegalovirus immediate-early gene promoter.</title>
        <authorList>
            <person name="Alcendor D.J."/>
            <person name="Barry P.A."/>
            <person name="Pratt-Lowe E."/>
            <person name="Luciw P.A."/>
        </authorList>
    </citation>
    <scope>NUCLEOTIDE SEQUENCE</scope>
</reference>
<feature type="region of interest" description="Disordered" evidence="7">
    <location>
        <begin position="1"/>
        <end position="45"/>
    </location>
</feature>
<dbReference type="InterPro" id="IPR010855">
    <property type="entry name" value="Cytomega_IE1/IE2"/>
</dbReference>
<dbReference type="EMBL" id="M93360">
    <property type="protein sequence ID" value="AAB00488.1"/>
    <property type="molecule type" value="Genomic_DNA"/>
</dbReference>